<dbReference type="AlphaFoldDB" id="A0A2M8VZR1"/>
<evidence type="ECO:0000313" key="2">
    <source>
        <dbReference type="EMBL" id="PJI83338.1"/>
    </source>
</evidence>
<keyword evidence="3" id="KW-1185">Reference proteome</keyword>
<comment type="caution">
    <text evidence="2">The sequence shown here is derived from an EMBL/GenBank/DDBJ whole genome shotgun (WGS) entry which is preliminary data.</text>
</comment>
<keyword evidence="1" id="KW-0732">Signal</keyword>
<name>A0A2M8VZR1_9BURK</name>
<dbReference type="RefSeq" id="WP_157799271.1">
    <property type="nucleotide sequence ID" value="NZ_CBCSBW010000001.1"/>
</dbReference>
<dbReference type="OrthoDB" id="9133182at2"/>
<dbReference type="Proteomes" id="UP000229366">
    <property type="component" value="Unassembled WGS sequence"/>
</dbReference>
<organism evidence="2 3">
    <name type="scientific">Polynucleobacter brandtiae</name>
    <dbReference type="NCBI Taxonomy" id="1938816"/>
    <lineage>
        <taxon>Bacteria</taxon>
        <taxon>Pseudomonadati</taxon>
        <taxon>Pseudomonadota</taxon>
        <taxon>Betaproteobacteria</taxon>
        <taxon>Burkholderiales</taxon>
        <taxon>Burkholderiaceae</taxon>
        <taxon>Polynucleobacter</taxon>
    </lineage>
</organism>
<gene>
    <name evidence="2" type="ORF">B0G85_0735</name>
</gene>
<reference evidence="2 3" key="1">
    <citation type="submission" date="2017-11" db="EMBL/GenBank/DDBJ databases">
        <title>Genomic Encyclopedia of Type Strains, Phase III (KMG-III): the genomes of soil and plant-associated and newly described type strains.</title>
        <authorList>
            <person name="Whitman W."/>
        </authorList>
    </citation>
    <scope>NUCLEOTIDE SEQUENCE [LARGE SCALE GENOMIC DNA]</scope>
    <source>
        <strain evidence="2 3">UB-Domo-W1</strain>
    </source>
</reference>
<proteinExistence type="predicted"/>
<sequence>MIRFLFLTLAMLSSPVFADLPSDLIQACQREQVKAHSNLNKSLVEKDFQPYCACVAKAVSDKLNNRQLNELKMNGWDNKSSRFKEAQQSAEKVCMVNDAKMKA</sequence>
<protein>
    <submittedName>
        <fullName evidence="2">Uncharacterized protein</fullName>
    </submittedName>
</protein>
<accession>A0A2M8VZR1</accession>
<evidence type="ECO:0000313" key="3">
    <source>
        <dbReference type="Proteomes" id="UP000229366"/>
    </source>
</evidence>
<feature type="chain" id="PRO_5014999836" evidence="1">
    <location>
        <begin position="19"/>
        <end position="103"/>
    </location>
</feature>
<evidence type="ECO:0000256" key="1">
    <source>
        <dbReference type="SAM" id="SignalP"/>
    </source>
</evidence>
<dbReference type="EMBL" id="PGTX01000001">
    <property type="protein sequence ID" value="PJI83338.1"/>
    <property type="molecule type" value="Genomic_DNA"/>
</dbReference>
<feature type="signal peptide" evidence="1">
    <location>
        <begin position="1"/>
        <end position="18"/>
    </location>
</feature>